<dbReference type="Proteomes" id="UP001157418">
    <property type="component" value="Unassembled WGS sequence"/>
</dbReference>
<evidence type="ECO:0000313" key="1">
    <source>
        <dbReference type="EMBL" id="CAH1425826.1"/>
    </source>
</evidence>
<dbReference type="AlphaFoldDB" id="A0AAU9MFH1"/>
<sequence length="102" mass="11493">MEEAICSSNPTHIPPWNPPPQITVVPPCTTPFLPVTEDLVNFKHKLKQLETVMFSDLYEDLVGNGGIELQDMEIWKEMVEGVPKRDLKQSPENQSNASELTC</sequence>
<name>A0AAU9MFH1_9ASTR</name>
<comment type="caution">
    <text evidence="1">The sequence shown here is derived from an EMBL/GenBank/DDBJ whole genome shotgun (WGS) entry which is preliminary data.</text>
</comment>
<accession>A0AAU9MFH1</accession>
<dbReference type="EMBL" id="CAKMRJ010002223">
    <property type="protein sequence ID" value="CAH1425826.1"/>
    <property type="molecule type" value="Genomic_DNA"/>
</dbReference>
<reference evidence="1 2" key="1">
    <citation type="submission" date="2022-01" db="EMBL/GenBank/DDBJ databases">
        <authorList>
            <person name="Xiong W."/>
            <person name="Schranz E."/>
        </authorList>
    </citation>
    <scope>NUCLEOTIDE SEQUENCE [LARGE SCALE GENOMIC DNA]</scope>
</reference>
<evidence type="ECO:0000313" key="2">
    <source>
        <dbReference type="Proteomes" id="UP001157418"/>
    </source>
</evidence>
<proteinExistence type="predicted"/>
<protein>
    <submittedName>
        <fullName evidence="1">Uncharacterized protein</fullName>
    </submittedName>
</protein>
<gene>
    <name evidence="1" type="ORF">LVIROSA_LOCUS12943</name>
</gene>
<organism evidence="1 2">
    <name type="scientific">Lactuca virosa</name>
    <dbReference type="NCBI Taxonomy" id="75947"/>
    <lineage>
        <taxon>Eukaryota</taxon>
        <taxon>Viridiplantae</taxon>
        <taxon>Streptophyta</taxon>
        <taxon>Embryophyta</taxon>
        <taxon>Tracheophyta</taxon>
        <taxon>Spermatophyta</taxon>
        <taxon>Magnoliopsida</taxon>
        <taxon>eudicotyledons</taxon>
        <taxon>Gunneridae</taxon>
        <taxon>Pentapetalae</taxon>
        <taxon>asterids</taxon>
        <taxon>campanulids</taxon>
        <taxon>Asterales</taxon>
        <taxon>Asteraceae</taxon>
        <taxon>Cichorioideae</taxon>
        <taxon>Cichorieae</taxon>
        <taxon>Lactucinae</taxon>
        <taxon>Lactuca</taxon>
    </lineage>
</organism>
<keyword evidence="2" id="KW-1185">Reference proteome</keyword>